<dbReference type="EMBL" id="KZ998130">
    <property type="protein sequence ID" value="RKO86516.1"/>
    <property type="molecule type" value="Genomic_DNA"/>
</dbReference>
<evidence type="ECO:0000313" key="2">
    <source>
        <dbReference type="EMBL" id="RKO86516.1"/>
    </source>
</evidence>
<feature type="region of interest" description="Disordered" evidence="1">
    <location>
        <begin position="1"/>
        <end position="30"/>
    </location>
</feature>
<reference evidence="3" key="1">
    <citation type="journal article" date="2018" name="Nat. Microbiol.">
        <title>Leveraging single-cell genomics to expand the fungal tree of life.</title>
        <authorList>
            <person name="Ahrendt S.R."/>
            <person name="Quandt C.A."/>
            <person name="Ciobanu D."/>
            <person name="Clum A."/>
            <person name="Salamov A."/>
            <person name="Andreopoulos B."/>
            <person name="Cheng J.F."/>
            <person name="Woyke T."/>
            <person name="Pelin A."/>
            <person name="Henrissat B."/>
            <person name="Reynolds N.K."/>
            <person name="Benny G.L."/>
            <person name="Smith M.E."/>
            <person name="James T.Y."/>
            <person name="Grigoriev I.V."/>
        </authorList>
    </citation>
    <scope>NUCLEOTIDE SEQUENCE [LARGE SCALE GENOMIC DNA]</scope>
</reference>
<organism evidence="2 3">
    <name type="scientific">Blyttiomyces helicus</name>
    <dbReference type="NCBI Taxonomy" id="388810"/>
    <lineage>
        <taxon>Eukaryota</taxon>
        <taxon>Fungi</taxon>
        <taxon>Fungi incertae sedis</taxon>
        <taxon>Chytridiomycota</taxon>
        <taxon>Chytridiomycota incertae sedis</taxon>
        <taxon>Chytridiomycetes</taxon>
        <taxon>Chytridiomycetes incertae sedis</taxon>
        <taxon>Blyttiomyces</taxon>
    </lineage>
</organism>
<protein>
    <submittedName>
        <fullName evidence="2">Uncharacterized protein</fullName>
    </submittedName>
</protein>
<dbReference type="Proteomes" id="UP000269721">
    <property type="component" value="Unassembled WGS sequence"/>
</dbReference>
<accession>A0A4P9W8M3</accession>
<name>A0A4P9W8M3_9FUNG</name>
<keyword evidence="3" id="KW-1185">Reference proteome</keyword>
<evidence type="ECO:0000313" key="3">
    <source>
        <dbReference type="Proteomes" id="UP000269721"/>
    </source>
</evidence>
<gene>
    <name evidence="2" type="ORF">BDK51DRAFT_52966</name>
</gene>
<evidence type="ECO:0000256" key="1">
    <source>
        <dbReference type="SAM" id="MobiDB-lite"/>
    </source>
</evidence>
<sequence>MFSRSVKTTSGTTPERQIYTSSDPRSKVPQATITNGDWAVLRLGPPRTEPNIPFDRQGQPGQAAVLGKGCWMWARVEHEHDGIASQSLLQTSRISREALELARLDMLRNFDRHGKDPRSSRHRGFVQSRDEYMGGREAEEPFRAYLGPVKSNWATTSYGSYVTICTEYLPKYLASWIQLVLCDPNPLVLKFPKSHHRSIISGIVTDLAASLHPWNYGGPGIKNNRASELIYQPDIPQMDCLKEVYKSANDLFMIPSPPPTPPPPPRHETIAQLKQRLRHGPDP</sequence>
<proteinExistence type="predicted"/>
<dbReference type="AlphaFoldDB" id="A0A4P9W8M3"/>